<feature type="domain" description="G-protein coupled receptors family 1 profile" evidence="6">
    <location>
        <begin position="22"/>
        <end position="272"/>
    </location>
</feature>
<evidence type="ECO:0000256" key="2">
    <source>
        <dbReference type="ARBA" id="ARBA00022692"/>
    </source>
</evidence>
<feature type="transmembrane region" description="Helical" evidence="5">
    <location>
        <begin position="250"/>
        <end position="272"/>
    </location>
</feature>
<name>A0A814XMT2_9BILA</name>
<comment type="caution">
    <text evidence="7">The sequence shown here is derived from an EMBL/GenBank/DDBJ whole genome shotgun (WGS) entry which is preliminary data.</text>
</comment>
<feature type="transmembrane region" description="Helical" evidence="5">
    <location>
        <begin position="40"/>
        <end position="68"/>
    </location>
</feature>
<dbReference type="Proteomes" id="UP000663844">
    <property type="component" value="Unassembled WGS sequence"/>
</dbReference>
<feature type="transmembrane region" description="Helical" evidence="5">
    <location>
        <begin position="159"/>
        <end position="185"/>
    </location>
</feature>
<dbReference type="AlphaFoldDB" id="A0A814XMT2"/>
<accession>A0A814XMT2</accession>
<evidence type="ECO:0000256" key="4">
    <source>
        <dbReference type="ARBA" id="ARBA00023136"/>
    </source>
</evidence>
<evidence type="ECO:0000259" key="6">
    <source>
        <dbReference type="PROSITE" id="PS50262"/>
    </source>
</evidence>
<dbReference type="Proteomes" id="UP000663845">
    <property type="component" value="Unassembled WGS sequence"/>
</dbReference>
<dbReference type="GO" id="GO:0016020">
    <property type="term" value="C:membrane"/>
    <property type="evidence" value="ECO:0007669"/>
    <property type="project" value="UniProtKB-SubCell"/>
</dbReference>
<proteinExistence type="predicted"/>
<comment type="subcellular location">
    <subcellularLocation>
        <location evidence="1">Membrane</location>
    </subcellularLocation>
</comment>
<evidence type="ECO:0000313" key="7">
    <source>
        <dbReference type="EMBL" id="CAF1218103.1"/>
    </source>
</evidence>
<dbReference type="PROSITE" id="PS50262">
    <property type="entry name" value="G_PROTEIN_RECEP_F1_2"/>
    <property type="match status" value="1"/>
</dbReference>
<feature type="transmembrane region" description="Helical" evidence="5">
    <location>
        <begin position="117"/>
        <end position="139"/>
    </location>
</feature>
<dbReference type="EMBL" id="CAJNOG010000394">
    <property type="protein sequence ID" value="CAF1218103.1"/>
    <property type="molecule type" value="Genomic_DNA"/>
</dbReference>
<gene>
    <name evidence="7" type="ORF">JYZ213_LOCUS27846</name>
    <name evidence="8" type="ORF">OXD698_LOCUS2456</name>
</gene>
<evidence type="ECO:0000256" key="3">
    <source>
        <dbReference type="ARBA" id="ARBA00022989"/>
    </source>
</evidence>
<sequence>MFWWAIPLGLLILAFSFVGLISSIVFILVVVIHREFRQNLILLLTINLSIGGLITCVSMISQALYMIMQSEQDMLCPFRSYFYTAGGLYIFQAALLQTLHRLFITVFAHRRYWQNRCLFLSLALAQLLLCLLALLPLLLGNRFPYFPSAKACYIALNDIFGVLYPAICFYFVPLILQSGLSYWILQHVARETRAGRAGMNIHKRIHKERRVLARVALPVILLLSVGLIFFVFFFGTILTNTQWEAPPYALHLSFLGSSAATGASMMANLFLYREVKKNIWLYLRCLWIHHEQNRIHILGHA</sequence>
<organism evidence="7 9">
    <name type="scientific">Adineta steineri</name>
    <dbReference type="NCBI Taxonomy" id="433720"/>
    <lineage>
        <taxon>Eukaryota</taxon>
        <taxon>Metazoa</taxon>
        <taxon>Spiralia</taxon>
        <taxon>Gnathifera</taxon>
        <taxon>Rotifera</taxon>
        <taxon>Eurotatoria</taxon>
        <taxon>Bdelloidea</taxon>
        <taxon>Adinetida</taxon>
        <taxon>Adinetidae</taxon>
        <taxon>Adineta</taxon>
    </lineage>
</organism>
<reference evidence="7" key="1">
    <citation type="submission" date="2021-02" db="EMBL/GenBank/DDBJ databases">
        <authorList>
            <person name="Nowell W R."/>
        </authorList>
    </citation>
    <scope>NUCLEOTIDE SEQUENCE</scope>
</reference>
<feature type="transmembrane region" description="Helical" evidence="5">
    <location>
        <begin position="80"/>
        <end position="96"/>
    </location>
</feature>
<keyword evidence="3 5" id="KW-1133">Transmembrane helix</keyword>
<dbReference type="InterPro" id="IPR017452">
    <property type="entry name" value="GPCR_Rhodpsn_7TM"/>
</dbReference>
<dbReference type="Gene3D" id="1.20.1070.10">
    <property type="entry name" value="Rhodopsin 7-helix transmembrane proteins"/>
    <property type="match status" value="1"/>
</dbReference>
<keyword evidence="4 5" id="KW-0472">Membrane</keyword>
<evidence type="ECO:0000313" key="8">
    <source>
        <dbReference type="EMBL" id="CAF3521595.1"/>
    </source>
</evidence>
<dbReference type="SUPFAM" id="SSF81321">
    <property type="entry name" value="Family A G protein-coupled receptor-like"/>
    <property type="match status" value="1"/>
</dbReference>
<evidence type="ECO:0000313" key="9">
    <source>
        <dbReference type="Proteomes" id="UP000663845"/>
    </source>
</evidence>
<feature type="transmembrane region" description="Helical" evidence="5">
    <location>
        <begin position="211"/>
        <end position="238"/>
    </location>
</feature>
<protein>
    <recommendedName>
        <fullName evidence="6">G-protein coupled receptors family 1 profile domain-containing protein</fullName>
    </recommendedName>
</protein>
<dbReference type="EMBL" id="CAJOAZ010000080">
    <property type="protein sequence ID" value="CAF3521595.1"/>
    <property type="molecule type" value="Genomic_DNA"/>
</dbReference>
<evidence type="ECO:0000256" key="1">
    <source>
        <dbReference type="ARBA" id="ARBA00004370"/>
    </source>
</evidence>
<feature type="transmembrane region" description="Helical" evidence="5">
    <location>
        <begin position="6"/>
        <end position="33"/>
    </location>
</feature>
<evidence type="ECO:0000256" key="5">
    <source>
        <dbReference type="SAM" id="Phobius"/>
    </source>
</evidence>
<keyword evidence="2 5" id="KW-0812">Transmembrane</keyword>